<name>A0A9N9NN10_9GLOM</name>
<reference evidence="2" key="1">
    <citation type="submission" date="2021-06" db="EMBL/GenBank/DDBJ databases">
        <authorList>
            <person name="Kallberg Y."/>
            <person name="Tangrot J."/>
            <person name="Rosling A."/>
        </authorList>
    </citation>
    <scope>NUCLEOTIDE SEQUENCE</scope>
    <source>
        <strain evidence="2">CL551</strain>
    </source>
</reference>
<dbReference type="Proteomes" id="UP000789342">
    <property type="component" value="Unassembled WGS sequence"/>
</dbReference>
<gene>
    <name evidence="2" type="ORF">AMORRO_LOCUS15072</name>
</gene>
<keyword evidence="3" id="KW-1185">Reference proteome</keyword>
<feature type="compositionally biased region" description="Basic and acidic residues" evidence="1">
    <location>
        <begin position="35"/>
        <end position="45"/>
    </location>
</feature>
<feature type="region of interest" description="Disordered" evidence="1">
    <location>
        <begin position="1"/>
        <end position="62"/>
    </location>
</feature>
<feature type="compositionally biased region" description="Polar residues" evidence="1">
    <location>
        <begin position="1"/>
        <end position="12"/>
    </location>
</feature>
<dbReference type="AlphaFoldDB" id="A0A9N9NN10"/>
<proteinExistence type="predicted"/>
<comment type="caution">
    <text evidence="2">The sequence shown here is derived from an EMBL/GenBank/DDBJ whole genome shotgun (WGS) entry which is preliminary data.</text>
</comment>
<evidence type="ECO:0000256" key="1">
    <source>
        <dbReference type="SAM" id="MobiDB-lite"/>
    </source>
</evidence>
<feature type="non-terminal residue" evidence="2">
    <location>
        <position position="1"/>
    </location>
</feature>
<evidence type="ECO:0000313" key="3">
    <source>
        <dbReference type="Proteomes" id="UP000789342"/>
    </source>
</evidence>
<evidence type="ECO:0000313" key="2">
    <source>
        <dbReference type="EMBL" id="CAG8746432.1"/>
    </source>
</evidence>
<dbReference type="EMBL" id="CAJVPV010033184">
    <property type="protein sequence ID" value="CAG8746432.1"/>
    <property type="molecule type" value="Genomic_DNA"/>
</dbReference>
<protein>
    <submittedName>
        <fullName evidence="2">1861_t:CDS:1</fullName>
    </submittedName>
</protein>
<accession>A0A9N9NN10</accession>
<sequence>NTNGVAYTNMNGSLDPAGDGNSKIDVVDSNAVNKADSESQSRGEEVNGSNSVENVKSNENNVNEGGPVYLGVVWAKGWTQEWWAWTEYRMKLDALQ</sequence>
<feature type="compositionally biased region" description="Low complexity" evidence="1">
    <location>
        <begin position="46"/>
        <end position="62"/>
    </location>
</feature>
<organism evidence="2 3">
    <name type="scientific">Acaulospora morrowiae</name>
    <dbReference type="NCBI Taxonomy" id="94023"/>
    <lineage>
        <taxon>Eukaryota</taxon>
        <taxon>Fungi</taxon>
        <taxon>Fungi incertae sedis</taxon>
        <taxon>Mucoromycota</taxon>
        <taxon>Glomeromycotina</taxon>
        <taxon>Glomeromycetes</taxon>
        <taxon>Diversisporales</taxon>
        <taxon>Acaulosporaceae</taxon>
        <taxon>Acaulospora</taxon>
    </lineage>
</organism>